<dbReference type="AlphaFoldDB" id="A0AAV1KYE5"/>
<reference evidence="2 3" key="1">
    <citation type="submission" date="2023-11" db="EMBL/GenBank/DDBJ databases">
        <authorList>
            <person name="Hedman E."/>
            <person name="Englund M."/>
            <person name="Stromberg M."/>
            <person name="Nyberg Akerstrom W."/>
            <person name="Nylinder S."/>
            <person name="Jareborg N."/>
            <person name="Kallberg Y."/>
            <person name="Kronander E."/>
        </authorList>
    </citation>
    <scope>NUCLEOTIDE SEQUENCE [LARGE SCALE GENOMIC DNA]</scope>
</reference>
<comment type="caution">
    <text evidence="2">The sequence shown here is derived from an EMBL/GenBank/DDBJ whole genome shotgun (WGS) entry which is preliminary data.</text>
</comment>
<name>A0AAV1KYE5_9NEOP</name>
<protein>
    <submittedName>
        <fullName evidence="2">Uncharacterized protein</fullName>
    </submittedName>
</protein>
<gene>
    <name evidence="2" type="ORF">PARMNEM_LOCUS8739</name>
</gene>
<accession>A0AAV1KYE5</accession>
<dbReference type="Proteomes" id="UP001314205">
    <property type="component" value="Unassembled WGS sequence"/>
</dbReference>
<organism evidence="2 3">
    <name type="scientific">Parnassius mnemosyne</name>
    <name type="common">clouded apollo</name>
    <dbReference type="NCBI Taxonomy" id="213953"/>
    <lineage>
        <taxon>Eukaryota</taxon>
        <taxon>Metazoa</taxon>
        <taxon>Ecdysozoa</taxon>
        <taxon>Arthropoda</taxon>
        <taxon>Hexapoda</taxon>
        <taxon>Insecta</taxon>
        <taxon>Pterygota</taxon>
        <taxon>Neoptera</taxon>
        <taxon>Endopterygota</taxon>
        <taxon>Lepidoptera</taxon>
        <taxon>Glossata</taxon>
        <taxon>Ditrysia</taxon>
        <taxon>Papilionoidea</taxon>
        <taxon>Papilionidae</taxon>
        <taxon>Parnassiinae</taxon>
        <taxon>Parnassini</taxon>
        <taxon>Parnassius</taxon>
        <taxon>Driopa</taxon>
    </lineage>
</organism>
<feature type="compositionally biased region" description="Basic and acidic residues" evidence="1">
    <location>
        <begin position="129"/>
        <end position="139"/>
    </location>
</feature>
<evidence type="ECO:0000313" key="2">
    <source>
        <dbReference type="EMBL" id="CAK1588051.1"/>
    </source>
</evidence>
<evidence type="ECO:0000256" key="1">
    <source>
        <dbReference type="SAM" id="MobiDB-lite"/>
    </source>
</evidence>
<proteinExistence type="predicted"/>
<dbReference type="EMBL" id="CAVLGL010000082">
    <property type="protein sequence ID" value="CAK1588051.1"/>
    <property type="molecule type" value="Genomic_DNA"/>
</dbReference>
<evidence type="ECO:0000313" key="3">
    <source>
        <dbReference type="Proteomes" id="UP001314205"/>
    </source>
</evidence>
<keyword evidence="3" id="KW-1185">Reference proteome</keyword>
<sequence>MCDNNFSSKLADIPFAKPGFDSLTMSAPLLVQMNPEGRWENKKPESLDEERLQAVVQYLVASKALSAAESYCCQCAAESVKEGENPKYVPVIMMPICPADQCPFDMECELQKIKETETKPTKLARKALQSKETEKDHDKKKTKKRGFVLQRLTDFDLLSQW</sequence>
<feature type="region of interest" description="Disordered" evidence="1">
    <location>
        <begin position="119"/>
        <end position="143"/>
    </location>
</feature>